<feature type="transmembrane region" description="Helical" evidence="7">
    <location>
        <begin position="376"/>
        <end position="403"/>
    </location>
</feature>
<dbReference type="RefSeq" id="WP_009161780.1">
    <property type="nucleotide sequence ID" value="NZ_KB290974.1"/>
</dbReference>
<evidence type="ECO:0000256" key="5">
    <source>
        <dbReference type="ARBA" id="ARBA00022989"/>
    </source>
</evidence>
<dbReference type="Proteomes" id="UP000010433">
    <property type="component" value="Unassembled WGS sequence"/>
</dbReference>
<dbReference type="Pfam" id="PF12704">
    <property type="entry name" value="MacB_PCD"/>
    <property type="match status" value="1"/>
</dbReference>
<dbReference type="AlphaFoldDB" id="L1NHD4"/>
<gene>
    <name evidence="10" type="ORF">HMPREF9151_00611</name>
</gene>
<comment type="similarity">
    <text evidence="2">Belongs to the ABC-4 integral membrane protein family. LolC/E subfamily.</text>
</comment>
<dbReference type="PANTHER" id="PTHR30489">
    <property type="entry name" value="LIPOPROTEIN-RELEASING SYSTEM TRANSMEMBRANE PROTEIN LOLE"/>
    <property type="match status" value="1"/>
</dbReference>
<keyword evidence="5 7" id="KW-1133">Transmembrane helix</keyword>
<accession>L1NHD4</accession>
<evidence type="ECO:0000259" key="9">
    <source>
        <dbReference type="Pfam" id="PF12704"/>
    </source>
</evidence>
<dbReference type="STRING" id="1127699.HMPREF9151_00611"/>
<keyword evidence="3" id="KW-1003">Cell membrane</keyword>
<feature type="domain" description="MacB-like periplasmic core" evidence="9">
    <location>
        <begin position="28"/>
        <end position="208"/>
    </location>
</feature>
<dbReference type="PATRIC" id="fig|1127699.3.peg.561"/>
<evidence type="ECO:0000256" key="2">
    <source>
        <dbReference type="ARBA" id="ARBA00005236"/>
    </source>
</evidence>
<dbReference type="InterPro" id="IPR025857">
    <property type="entry name" value="MacB_PCD"/>
</dbReference>
<proteinExistence type="inferred from homology"/>
<name>L1NHD4_9BACT</name>
<organism evidence="10 11">
    <name type="scientific">Hoylesella saccharolytica F0055</name>
    <dbReference type="NCBI Taxonomy" id="1127699"/>
    <lineage>
        <taxon>Bacteria</taxon>
        <taxon>Pseudomonadati</taxon>
        <taxon>Bacteroidota</taxon>
        <taxon>Bacteroidia</taxon>
        <taxon>Bacteroidales</taxon>
        <taxon>Prevotellaceae</taxon>
        <taxon>Hoylesella</taxon>
    </lineage>
</organism>
<evidence type="ECO:0000313" key="11">
    <source>
        <dbReference type="Proteomes" id="UP000010433"/>
    </source>
</evidence>
<evidence type="ECO:0000259" key="8">
    <source>
        <dbReference type="Pfam" id="PF02687"/>
    </source>
</evidence>
<dbReference type="OrthoDB" id="1522670at2"/>
<dbReference type="GO" id="GO:0098797">
    <property type="term" value="C:plasma membrane protein complex"/>
    <property type="evidence" value="ECO:0007669"/>
    <property type="project" value="TreeGrafter"/>
</dbReference>
<dbReference type="HOGENOM" id="CLU_000604_8_2_10"/>
<protein>
    <submittedName>
        <fullName evidence="10">Efflux ABC transporter, permease protein</fullName>
    </submittedName>
</protein>
<evidence type="ECO:0000256" key="1">
    <source>
        <dbReference type="ARBA" id="ARBA00004651"/>
    </source>
</evidence>
<keyword evidence="6 7" id="KW-0472">Membrane</keyword>
<keyword evidence="4 7" id="KW-0812">Transmembrane</keyword>
<feature type="transmembrane region" description="Helical" evidence="7">
    <location>
        <begin position="327"/>
        <end position="356"/>
    </location>
</feature>
<comment type="subcellular location">
    <subcellularLocation>
        <location evidence="1">Cell membrane</location>
        <topology evidence="1">Multi-pass membrane protein</topology>
    </subcellularLocation>
</comment>
<evidence type="ECO:0000256" key="4">
    <source>
        <dbReference type="ARBA" id="ARBA00022692"/>
    </source>
</evidence>
<dbReference type="GO" id="GO:0044874">
    <property type="term" value="P:lipoprotein localization to outer membrane"/>
    <property type="evidence" value="ECO:0007669"/>
    <property type="project" value="TreeGrafter"/>
</dbReference>
<evidence type="ECO:0000313" key="10">
    <source>
        <dbReference type="EMBL" id="EKY02904.1"/>
    </source>
</evidence>
<sequence>MNLPFFLARRIYTNNSDKTRVDRPAIRIAIAGVAIGLAVMLVSVSVVFGFKHTIRDKVVGFGSHIQVANFMALQTAEQYPIQMGDSMLNILKRIPGVSHVQRYAIKQGILKTETDFLGVAFKGIASEYDISFIRENLVEGVIPKFSDTQATQQILISKTIANQLNLHQGSKVFAYFIDTSGVRTRRFTVAGIYQTNLSQYDRIICFIDFYTAVKLNGWEPDQASGAELSVSNFDKLAETEAHVIDRVNRTIDSYGETYSSQTIKEANPQIFSWLDLLDLNVWIILGLMLAVAAVTMISGLLIIILERTTMIGILKALGARNRTIRHTFLWFAVFTIGKGMLIGNLAGIALIAFQHFTGAVKLDPVTYYVSTVPVEFNLPIFFLLNVATLFISVFVLIAPSYLVSKIDPAKSMRYE</sequence>
<dbReference type="InterPro" id="IPR051447">
    <property type="entry name" value="Lipoprotein-release_system"/>
</dbReference>
<dbReference type="InterPro" id="IPR003838">
    <property type="entry name" value="ABC3_permease_C"/>
</dbReference>
<evidence type="ECO:0000256" key="7">
    <source>
        <dbReference type="SAM" id="Phobius"/>
    </source>
</evidence>
<reference evidence="10 11" key="1">
    <citation type="submission" date="2012-05" db="EMBL/GenBank/DDBJ databases">
        <authorList>
            <person name="Weinstock G."/>
            <person name="Sodergren E."/>
            <person name="Lobos E.A."/>
            <person name="Fulton L."/>
            <person name="Fulton R."/>
            <person name="Courtney L."/>
            <person name="Fronick C."/>
            <person name="O'Laughlin M."/>
            <person name="Godfrey J."/>
            <person name="Wilson R.M."/>
            <person name="Miner T."/>
            <person name="Farmer C."/>
            <person name="Delehaunty K."/>
            <person name="Cordes M."/>
            <person name="Minx P."/>
            <person name="Tomlinson C."/>
            <person name="Chen J."/>
            <person name="Wollam A."/>
            <person name="Pepin K.H."/>
            <person name="Bhonagiri V."/>
            <person name="Zhang X."/>
            <person name="Suruliraj S."/>
            <person name="Warren W."/>
            <person name="Mitreva M."/>
            <person name="Mardis E.R."/>
            <person name="Wilson R.K."/>
        </authorList>
    </citation>
    <scope>NUCLEOTIDE SEQUENCE [LARGE SCALE GENOMIC DNA]</scope>
    <source>
        <strain evidence="10 11">F0055</strain>
    </source>
</reference>
<feature type="domain" description="ABC3 transporter permease C-terminal" evidence="8">
    <location>
        <begin position="283"/>
        <end position="408"/>
    </location>
</feature>
<keyword evidence="11" id="KW-1185">Reference proteome</keyword>
<evidence type="ECO:0000256" key="6">
    <source>
        <dbReference type="ARBA" id="ARBA00023136"/>
    </source>
</evidence>
<dbReference type="PANTHER" id="PTHR30489:SF0">
    <property type="entry name" value="LIPOPROTEIN-RELEASING SYSTEM TRANSMEMBRANE PROTEIN LOLE"/>
    <property type="match status" value="1"/>
</dbReference>
<comment type="caution">
    <text evidence="10">The sequence shown here is derived from an EMBL/GenBank/DDBJ whole genome shotgun (WGS) entry which is preliminary data.</text>
</comment>
<feature type="transmembrane region" description="Helical" evidence="7">
    <location>
        <begin position="28"/>
        <end position="50"/>
    </location>
</feature>
<dbReference type="EMBL" id="AMEP01000044">
    <property type="protein sequence ID" value="EKY02904.1"/>
    <property type="molecule type" value="Genomic_DNA"/>
</dbReference>
<dbReference type="Pfam" id="PF02687">
    <property type="entry name" value="FtsX"/>
    <property type="match status" value="1"/>
</dbReference>
<feature type="transmembrane region" description="Helical" evidence="7">
    <location>
        <begin position="281"/>
        <end position="306"/>
    </location>
</feature>
<evidence type="ECO:0000256" key="3">
    <source>
        <dbReference type="ARBA" id="ARBA00022475"/>
    </source>
</evidence>